<accession>A0A938Z662</accession>
<feature type="non-terminal residue" evidence="1">
    <location>
        <position position="1"/>
    </location>
</feature>
<dbReference type="AlphaFoldDB" id="A0A938Z662"/>
<protein>
    <submittedName>
        <fullName evidence="1">Uncharacterized protein</fullName>
    </submittedName>
</protein>
<dbReference type="Proteomes" id="UP000737612">
    <property type="component" value="Unassembled WGS sequence"/>
</dbReference>
<evidence type="ECO:0000313" key="1">
    <source>
        <dbReference type="EMBL" id="MBN2953635.1"/>
    </source>
</evidence>
<gene>
    <name evidence="1" type="ORF">JTJ23_08585</name>
</gene>
<proteinExistence type="predicted"/>
<comment type="caution">
    <text evidence="1">The sequence shown here is derived from an EMBL/GenBank/DDBJ whole genome shotgun (WGS) entry which is preliminary data.</text>
</comment>
<reference evidence="1" key="1">
    <citation type="submission" date="2021-02" db="EMBL/GenBank/DDBJ databases">
        <title>Metagenome-assembled genomes from human diarrheal sample B26.</title>
        <authorList>
            <person name="Ateba T.P."/>
            <person name="Alayande K.A."/>
            <person name="Mwanza M."/>
        </authorList>
    </citation>
    <scope>NUCLEOTIDE SEQUENCE</scope>
    <source>
        <strain evidence="1">06WH</strain>
    </source>
</reference>
<dbReference type="EMBL" id="JAFHBD010000034">
    <property type="protein sequence ID" value="MBN2953635.1"/>
    <property type="molecule type" value="Genomic_DNA"/>
</dbReference>
<organism evidence="1 2">
    <name type="scientific">Fusicatenibacter saccharivorans</name>
    <dbReference type="NCBI Taxonomy" id="1150298"/>
    <lineage>
        <taxon>Bacteria</taxon>
        <taxon>Bacillati</taxon>
        <taxon>Bacillota</taxon>
        <taxon>Clostridia</taxon>
        <taxon>Lachnospirales</taxon>
        <taxon>Lachnospiraceae</taxon>
        <taxon>Fusicatenibacter</taxon>
    </lineage>
</organism>
<evidence type="ECO:0000313" key="2">
    <source>
        <dbReference type="Proteomes" id="UP000737612"/>
    </source>
</evidence>
<name>A0A938Z662_9FIRM</name>
<sequence length="70" mass="7928">KKFSTAERELLRHRFSSYPGTPSNLFLAIRALQHCLFCIIFGSCYNWVIENAVNASLEGEAGQRFSVNCD</sequence>